<evidence type="ECO:0000313" key="12">
    <source>
        <dbReference type="Proteomes" id="UP000267027"/>
    </source>
</evidence>
<dbReference type="EC" id="2.7.1.81" evidence="8"/>
<dbReference type="InterPro" id="IPR002575">
    <property type="entry name" value="Aminoglycoside_PTrfase"/>
</dbReference>
<evidence type="ECO:0000256" key="1">
    <source>
        <dbReference type="ARBA" id="ARBA00004496"/>
    </source>
</evidence>
<keyword evidence="4" id="KW-0808">Transferase</keyword>
<dbReference type="STRING" id="334426.A0A0R3PQB8"/>
<dbReference type="InterPro" id="IPR011009">
    <property type="entry name" value="Kinase-like_dom_sf"/>
</dbReference>
<feature type="domain" description="KA1" evidence="10">
    <location>
        <begin position="70"/>
        <end position="121"/>
    </location>
</feature>
<evidence type="ECO:0000259" key="10">
    <source>
        <dbReference type="PROSITE" id="PS50032"/>
    </source>
</evidence>
<sequence>MESYTFEEITQAPKPDSHNLLRLLKSSYGITQAHVTDLTGYEDCNFLLSDVIWENGGPTHAILKVTNPIEARSDANIDFQVKICEILNENGIACPRTIKRLDGRDWAWEVVADEVQLPVRVFEVLPGANLENFNLEPELVQEIGRLLAKFHVVVDNSGLSVAHVPFIAVAYRRSILKEMELQLNASMISTDEAQLIRDCLAEFDDRIGNNFEHNETASLLQLAVPKGRKDDEYLFVLLRGILIALIPNQGNFENQRPDERNA</sequence>
<comment type="function">
    <text evidence="7">Catalyzes the GTP-dependent phosphorylation of 5-hydroxy-L-lysine.</text>
</comment>
<dbReference type="SUPFAM" id="SSF56112">
    <property type="entry name" value="Protein kinase-like (PK-like)"/>
    <property type="match status" value="1"/>
</dbReference>
<evidence type="ECO:0000256" key="4">
    <source>
        <dbReference type="ARBA" id="ARBA00022679"/>
    </source>
</evidence>
<gene>
    <name evidence="11" type="ORF">ACOC_LOCUS7522</name>
</gene>
<dbReference type="GO" id="GO:0047992">
    <property type="term" value="F:hydroxylysine kinase activity"/>
    <property type="evidence" value="ECO:0007669"/>
    <property type="project" value="UniProtKB-EC"/>
</dbReference>
<comment type="similarity">
    <text evidence="2">Belongs to the aminoglycoside phosphotransferase family.</text>
</comment>
<comment type="subcellular location">
    <subcellularLocation>
        <location evidence="1">Cytoplasm</location>
    </subcellularLocation>
</comment>
<proteinExistence type="inferred from homology"/>
<dbReference type="GO" id="GO:0005737">
    <property type="term" value="C:cytoplasm"/>
    <property type="evidence" value="ECO:0007669"/>
    <property type="project" value="UniProtKB-SubCell"/>
</dbReference>
<accession>A0A0R3PQB8</accession>
<evidence type="ECO:0000256" key="8">
    <source>
        <dbReference type="ARBA" id="ARBA00038873"/>
    </source>
</evidence>
<protein>
    <recommendedName>
        <fullName evidence="9">Hydroxylysine kinase</fullName>
        <ecNumber evidence="8">2.7.1.81</ecNumber>
    </recommendedName>
</protein>
<evidence type="ECO:0000313" key="11">
    <source>
        <dbReference type="EMBL" id="VDM59107.1"/>
    </source>
</evidence>
<evidence type="ECO:0000256" key="5">
    <source>
        <dbReference type="ARBA" id="ARBA00022777"/>
    </source>
</evidence>
<evidence type="ECO:0000256" key="6">
    <source>
        <dbReference type="ARBA" id="ARBA00036820"/>
    </source>
</evidence>
<comment type="catalytic activity">
    <reaction evidence="6">
        <text>(5R)-5-hydroxy-L-lysine + GTP = (5R)-5-phosphooxy-L-lysine + GDP + H(+)</text>
        <dbReference type="Rhea" id="RHEA:19049"/>
        <dbReference type="ChEBI" id="CHEBI:15378"/>
        <dbReference type="ChEBI" id="CHEBI:37565"/>
        <dbReference type="ChEBI" id="CHEBI:57882"/>
        <dbReference type="ChEBI" id="CHEBI:58189"/>
        <dbReference type="ChEBI" id="CHEBI:58357"/>
        <dbReference type="EC" id="2.7.1.81"/>
    </reaction>
</comment>
<dbReference type="Proteomes" id="UP000267027">
    <property type="component" value="Unassembled WGS sequence"/>
</dbReference>
<evidence type="ECO:0000313" key="13">
    <source>
        <dbReference type="WBParaSite" id="ACOC_0000752101-mRNA-1"/>
    </source>
</evidence>
<dbReference type="InterPro" id="IPR050249">
    <property type="entry name" value="Pseudomonas-type_ThrB"/>
</dbReference>
<reference evidence="11 12" key="2">
    <citation type="submission" date="2018-11" db="EMBL/GenBank/DDBJ databases">
        <authorList>
            <consortium name="Pathogen Informatics"/>
        </authorList>
    </citation>
    <scope>NUCLEOTIDE SEQUENCE [LARGE SCALE GENOMIC DNA]</scope>
    <source>
        <strain evidence="11 12">Costa Rica</strain>
    </source>
</reference>
<dbReference type="PANTHER" id="PTHR21064">
    <property type="entry name" value="AMINOGLYCOSIDE PHOSPHOTRANSFERASE DOMAIN-CONTAINING PROTEIN-RELATED"/>
    <property type="match status" value="1"/>
</dbReference>
<organism evidence="13">
    <name type="scientific">Angiostrongylus costaricensis</name>
    <name type="common">Nematode worm</name>
    <dbReference type="NCBI Taxonomy" id="334426"/>
    <lineage>
        <taxon>Eukaryota</taxon>
        <taxon>Metazoa</taxon>
        <taxon>Ecdysozoa</taxon>
        <taxon>Nematoda</taxon>
        <taxon>Chromadorea</taxon>
        <taxon>Rhabditida</taxon>
        <taxon>Rhabditina</taxon>
        <taxon>Rhabditomorpha</taxon>
        <taxon>Strongyloidea</taxon>
        <taxon>Metastrongylidae</taxon>
        <taxon>Angiostrongylus</taxon>
    </lineage>
</organism>
<evidence type="ECO:0000256" key="3">
    <source>
        <dbReference type="ARBA" id="ARBA00022490"/>
    </source>
</evidence>
<name>A0A0R3PQB8_ANGCS</name>
<dbReference type="AlphaFoldDB" id="A0A0R3PQB8"/>
<keyword evidence="5" id="KW-0418">Kinase</keyword>
<dbReference type="OrthoDB" id="9973935at2759"/>
<evidence type="ECO:0000256" key="2">
    <source>
        <dbReference type="ARBA" id="ARBA00006219"/>
    </source>
</evidence>
<dbReference type="PROSITE" id="PS50032">
    <property type="entry name" value="KA1"/>
    <property type="match status" value="1"/>
</dbReference>
<dbReference type="PANTHER" id="PTHR21064:SF1">
    <property type="entry name" value="HYDROXYLYSINE KINASE"/>
    <property type="match status" value="1"/>
</dbReference>
<dbReference type="InterPro" id="IPR001772">
    <property type="entry name" value="KA1_dom"/>
</dbReference>
<dbReference type="Pfam" id="PF01636">
    <property type="entry name" value="APH"/>
    <property type="match status" value="1"/>
</dbReference>
<reference evidence="13" key="1">
    <citation type="submission" date="2017-02" db="UniProtKB">
        <authorList>
            <consortium name="WormBaseParasite"/>
        </authorList>
    </citation>
    <scope>IDENTIFICATION</scope>
</reference>
<evidence type="ECO:0000256" key="9">
    <source>
        <dbReference type="ARBA" id="ARBA00040505"/>
    </source>
</evidence>
<keyword evidence="3" id="KW-0963">Cytoplasm</keyword>
<keyword evidence="12" id="KW-1185">Reference proteome</keyword>
<evidence type="ECO:0000256" key="7">
    <source>
        <dbReference type="ARBA" id="ARBA00037368"/>
    </source>
</evidence>
<dbReference type="EMBL" id="UYYA01004048">
    <property type="protein sequence ID" value="VDM59107.1"/>
    <property type="molecule type" value="Genomic_DNA"/>
</dbReference>
<dbReference type="WBParaSite" id="ACOC_0000752101-mRNA-1">
    <property type="protein sequence ID" value="ACOC_0000752101-mRNA-1"/>
    <property type="gene ID" value="ACOC_0000752101"/>
</dbReference>